<dbReference type="Pfam" id="PF26325">
    <property type="entry name" value="YhjD"/>
    <property type="match status" value="1"/>
</dbReference>
<dbReference type="Proteomes" id="UP001527181">
    <property type="component" value="Unassembled WGS sequence"/>
</dbReference>
<evidence type="ECO:0000313" key="1">
    <source>
        <dbReference type="EMBL" id="MCY9763542.1"/>
    </source>
</evidence>
<proteinExistence type="predicted"/>
<protein>
    <submittedName>
        <fullName evidence="1">Uncharacterized protein</fullName>
    </submittedName>
</protein>
<evidence type="ECO:0000313" key="2">
    <source>
        <dbReference type="Proteomes" id="UP001527181"/>
    </source>
</evidence>
<dbReference type="EMBL" id="JAMDNP010000057">
    <property type="protein sequence ID" value="MCY9763542.1"/>
    <property type="molecule type" value="Genomic_DNA"/>
</dbReference>
<sequence>MAPIGASGEETNLIKSYILNTIILDIFKRDSIAIEQAVKTPTPYLKVINTAMDKITKKMYEIRREFRLRGIKVFEIERTKEGISVEYICRGYTSRFSMLWSLVKAESHIRMCAYMGLDISSYIKDEKPSI</sequence>
<name>A0ABT4H4H5_PAEAL</name>
<dbReference type="RefSeq" id="WP_268598735.1">
    <property type="nucleotide sequence ID" value="NZ_JAMDNP010000057.1"/>
</dbReference>
<organism evidence="1 2">
    <name type="scientific">Paenibacillus alvei</name>
    <name type="common">Bacillus alvei</name>
    <dbReference type="NCBI Taxonomy" id="44250"/>
    <lineage>
        <taxon>Bacteria</taxon>
        <taxon>Bacillati</taxon>
        <taxon>Bacillota</taxon>
        <taxon>Bacilli</taxon>
        <taxon>Bacillales</taxon>
        <taxon>Paenibacillaceae</taxon>
        <taxon>Paenibacillus</taxon>
    </lineage>
</organism>
<accession>A0ABT4H4H5</accession>
<reference evidence="1 2" key="1">
    <citation type="submission" date="2022-05" db="EMBL/GenBank/DDBJ databases">
        <title>Genome Sequencing of Bee-Associated Microbes.</title>
        <authorList>
            <person name="Dunlap C."/>
        </authorList>
    </citation>
    <scope>NUCLEOTIDE SEQUENCE [LARGE SCALE GENOMIC DNA]</scope>
    <source>
        <strain evidence="1 2">NRRL B-04010</strain>
    </source>
</reference>
<dbReference type="InterPro" id="IPR058600">
    <property type="entry name" value="YhjD-like"/>
</dbReference>
<gene>
    <name evidence="1" type="ORF">M5X12_23820</name>
</gene>
<keyword evidence="2" id="KW-1185">Reference proteome</keyword>
<comment type="caution">
    <text evidence="1">The sequence shown here is derived from an EMBL/GenBank/DDBJ whole genome shotgun (WGS) entry which is preliminary data.</text>
</comment>